<dbReference type="Gene3D" id="3.30.420.10">
    <property type="entry name" value="Ribonuclease H-like superfamily/Ribonuclease H"/>
    <property type="match status" value="1"/>
</dbReference>
<dbReference type="InterPro" id="IPR036397">
    <property type="entry name" value="RNaseH_sf"/>
</dbReference>
<keyword evidence="3" id="KW-1185">Reference proteome</keyword>
<dbReference type="InterPro" id="IPR012337">
    <property type="entry name" value="RNaseH-like_sf"/>
</dbReference>
<dbReference type="Pfam" id="PF25597">
    <property type="entry name" value="SH3_retrovirus"/>
    <property type="match status" value="1"/>
</dbReference>
<evidence type="ECO:0000259" key="1">
    <source>
        <dbReference type="PROSITE" id="PS50994"/>
    </source>
</evidence>
<organism evidence="2 3">
    <name type="scientific">Vitis vinifera</name>
    <name type="common">Grape</name>
    <dbReference type="NCBI Taxonomy" id="29760"/>
    <lineage>
        <taxon>Eukaryota</taxon>
        <taxon>Viridiplantae</taxon>
        <taxon>Streptophyta</taxon>
        <taxon>Embryophyta</taxon>
        <taxon>Tracheophyta</taxon>
        <taxon>Spermatophyta</taxon>
        <taxon>Magnoliopsida</taxon>
        <taxon>eudicotyledons</taxon>
        <taxon>Gunneridae</taxon>
        <taxon>Pentapetalae</taxon>
        <taxon>rosids</taxon>
        <taxon>Vitales</taxon>
        <taxon>Vitaceae</taxon>
        <taxon>Viteae</taxon>
        <taxon>Vitis</taxon>
    </lineage>
</organism>
<accession>A0ABY9DI37</accession>
<evidence type="ECO:0000313" key="2">
    <source>
        <dbReference type="EMBL" id="WKA06651.1"/>
    </source>
</evidence>
<dbReference type="PROSITE" id="PS50994">
    <property type="entry name" value="INTEGRASE"/>
    <property type="match status" value="1"/>
</dbReference>
<dbReference type="InterPro" id="IPR039537">
    <property type="entry name" value="Retrotran_Ty1/copia-like"/>
</dbReference>
<gene>
    <name evidence="2" type="ORF">VitviT2T_024544</name>
</gene>
<dbReference type="PANTHER" id="PTHR42648:SF22">
    <property type="entry name" value="REVERSE TRANSCRIPTASE TY1_COPIA-TYPE DOMAIN-CONTAINING PROTEIN"/>
    <property type="match status" value="1"/>
</dbReference>
<sequence>MLLHYRLGHPNFMYLSKMFPALFKNKNPKLFQCEICQFSKHCRNTYPSQNYKPSKPFSIIHSDIWGPSRVHNISGARWFVSLVDDHTRVTWVFLMKEKSKASSIFKFFHSMIQTQFQAKIQVFRTDNAREYFNVILGNYLLENGIIHQSSCIDTPQQNGIVKIKNRHLLEVARSIRFTTHVPKQFWGEAVLNATYLINRMPSRVLKFDTPCQTLSKNFPLNRIITDMPLKVFGCSTYVHLPPHQRSKHDPKSVKCIFIGYSSYQKGYKCYCPSTRKTYNTMDVTFLQNVPFYTKTHIQGENPVNQQAEYQFWDVPVPDFGVP</sequence>
<reference evidence="2 3" key="1">
    <citation type="journal article" date="2023" name="Hortic Res">
        <title>The complete reference genome for grapevine (Vitis vinifera L.) genetics and breeding.</title>
        <authorList>
            <person name="Shi X."/>
            <person name="Cao S."/>
            <person name="Wang X."/>
            <person name="Huang S."/>
            <person name="Wang Y."/>
            <person name="Liu Z."/>
            <person name="Liu W."/>
            <person name="Leng X."/>
            <person name="Peng Y."/>
            <person name="Wang N."/>
            <person name="Wang Y."/>
            <person name="Ma Z."/>
            <person name="Xu X."/>
            <person name="Zhang F."/>
            <person name="Xue H."/>
            <person name="Zhong H."/>
            <person name="Wang Y."/>
            <person name="Zhang K."/>
            <person name="Velt A."/>
            <person name="Avia K."/>
            <person name="Holtgrawe D."/>
            <person name="Grimplet J."/>
            <person name="Matus J.T."/>
            <person name="Ware D."/>
            <person name="Wu X."/>
            <person name="Wang H."/>
            <person name="Liu C."/>
            <person name="Fang Y."/>
            <person name="Rustenholz C."/>
            <person name="Cheng Z."/>
            <person name="Xiao H."/>
            <person name="Zhou Y."/>
        </authorList>
    </citation>
    <scope>NUCLEOTIDE SEQUENCE [LARGE SCALE GENOMIC DNA]</scope>
    <source>
        <strain evidence="3">cv. Pinot noir / PN40024</strain>
        <tissue evidence="2">Leaf</tissue>
    </source>
</reference>
<dbReference type="InterPro" id="IPR001584">
    <property type="entry name" value="Integrase_cat-core"/>
</dbReference>
<evidence type="ECO:0000313" key="3">
    <source>
        <dbReference type="Proteomes" id="UP001227230"/>
    </source>
</evidence>
<dbReference type="Pfam" id="PF00665">
    <property type="entry name" value="rve"/>
    <property type="match status" value="1"/>
</dbReference>
<dbReference type="SUPFAM" id="SSF53098">
    <property type="entry name" value="Ribonuclease H-like"/>
    <property type="match status" value="1"/>
</dbReference>
<name>A0ABY9DI37_VITVI</name>
<dbReference type="InterPro" id="IPR025724">
    <property type="entry name" value="GAG-pre-integrase_dom"/>
</dbReference>
<dbReference type="PANTHER" id="PTHR42648">
    <property type="entry name" value="TRANSPOSASE, PUTATIVE-RELATED"/>
    <property type="match status" value="1"/>
</dbReference>
<dbReference type="InterPro" id="IPR057670">
    <property type="entry name" value="SH3_retrovirus"/>
</dbReference>
<dbReference type="EMBL" id="CP126663">
    <property type="protein sequence ID" value="WKA06651.1"/>
    <property type="molecule type" value="Genomic_DNA"/>
</dbReference>
<protein>
    <recommendedName>
        <fullName evidence="1">Integrase catalytic domain-containing protein</fullName>
    </recommendedName>
</protein>
<dbReference type="Proteomes" id="UP001227230">
    <property type="component" value="Chromosome 16"/>
</dbReference>
<feature type="domain" description="Integrase catalytic" evidence="1">
    <location>
        <begin position="52"/>
        <end position="218"/>
    </location>
</feature>
<proteinExistence type="predicted"/>
<dbReference type="Pfam" id="PF13976">
    <property type="entry name" value="gag_pre-integrs"/>
    <property type="match status" value="1"/>
</dbReference>